<accession>A0A1C4XIT9</accession>
<keyword evidence="5 9" id="KW-0812">Transmembrane</keyword>
<evidence type="ECO:0000256" key="4">
    <source>
        <dbReference type="ARBA" id="ARBA00022475"/>
    </source>
</evidence>
<dbReference type="Gene3D" id="1.20.1720.10">
    <property type="entry name" value="Multidrug resistance protein D"/>
    <property type="match status" value="1"/>
</dbReference>
<dbReference type="GO" id="GO:0005886">
    <property type="term" value="C:plasma membrane"/>
    <property type="evidence" value="ECO:0007669"/>
    <property type="project" value="UniProtKB-SubCell"/>
</dbReference>
<evidence type="ECO:0000313" key="11">
    <source>
        <dbReference type="EMBL" id="SCF08420.1"/>
    </source>
</evidence>
<dbReference type="AlphaFoldDB" id="A0A1C4XIT9"/>
<feature type="transmembrane region" description="Helical" evidence="9">
    <location>
        <begin position="407"/>
        <end position="431"/>
    </location>
</feature>
<dbReference type="PANTHER" id="PTHR23501:SF197">
    <property type="entry name" value="COMD"/>
    <property type="match status" value="1"/>
</dbReference>
<evidence type="ECO:0000259" key="10">
    <source>
        <dbReference type="PROSITE" id="PS50850"/>
    </source>
</evidence>
<dbReference type="FunFam" id="1.20.1720.10:FF:000004">
    <property type="entry name" value="EmrB/QacA family drug resistance transporter"/>
    <property type="match status" value="1"/>
</dbReference>
<feature type="transmembrane region" description="Helical" evidence="9">
    <location>
        <begin position="177"/>
        <end position="198"/>
    </location>
</feature>
<dbReference type="InterPro" id="IPR004638">
    <property type="entry name" value="EmrB-like"/>
</dbReference>
<protein>
    <submittedName>
        <fullName evidence="11">Drug resistance transporter, EmrB/QacA subfamily</fullName>
    </submittedName>
</protein>
<dbReference type="SUPFAM" id="SSF103473">
    <property type="entry name" value="MFS general substrate transporter"/>
    <property type="match status" value="1"/>
</dbReference>
<evidence type="ECO:0000256" key="5">
    <source>
        <dbReference type="ARBA" id="ARBA00022692"/>
    </source>
</evidence>
<name>A0A1C4XIT9_MICEC</name>
<feature type="region of interest" description="Disordered" evidence="8">
    <location>
        <begin position="503"/>
        <end position="568"/>
    </location>
</feature>
<sequence length="568" mass="58369">MSQAKQPVAGRPNVRLVLVALMIAMMLAMLDNMIISTALPRIVGEFGGLDHFTWVVTAYVLGTTVSTPIWGKLGDLYGRKSVFLSSVGIFLFGSALCGTAGSAMLGGADSGMVQLIAFRSVQGLGAGGLMVGVMAIIGDLVPPRERGRYQGLFAGIMAIAMVAGPLVGGFITDHLSWRWAFYVNLPLGGVALVLLIVTLRLPRYRTEHRIDWLGAALLSAGITGLVLITTWGGNEYAWLSPQILGLGAVALLALGGFVLVERRVTEPILPLGLFANRNFALVSVVGFLLGFAMFGSMNFLPLYQQTVQGASATESGLLLLPLMFGMLVVSLVVGRAITRTGRYRVFPVVGGVVMTVGVALFTLLDAGTSRVEAGFYMVVFGAGMGFLMQTTMLIAQNSVEQRDLGAASGAATFFRSIGGSFGISLFGAVFANRLADSPAGPAISGGTSEQGVDPAALNALPEQLRATVLGGLADSIAHVFAWAVVFTVAVPVVAWFIREIPLRSGPEIPPGDGTGTTPSGDAGTTPPGDAETTPSGDVGTTPSGSAGGGARGGAGTRAGAVSAGGDGG</sequence>
<evidence type="ECO:0000256" key="3">
    <source>
        <dbReference type="ARBA" id="ARBA00022448"/>
    </source>
</evidence>
<reference evidence="12" key="1">
    <citation type="submission" date="2016-06" db="EMBL/GenBank/DDBJ databases">
        <authorList>
            <person name="Varghese N."/>
            <person name="Submissions Spin"/>
        </authorList>
    </citation>
    <scope>NUCLEOTIDE SEQUENCE [LARGE SCALE GENOMIC DNA]</scope>
    <source>
        <strain evidence="12">DSM 43816</strain>
    </source>
</reference>
<feature type="transmembrane region" description="Helical" evidence="9">
    <location>
        <begin position="280"/>
        <end position="303"/>
    </location>
</feature>
<comment type="subcellular location">
    <subcellularLocation>
        <location evidence="1">Cell membrane</location>
        <topology evidence="1">Multi-pass membrane protein</topology>
    </subcellularLocation>
</comment>
<proteinExistence type="inferred from homology"/>
<dbReference type="OrthoDB" id="9807274at2"/>
<dbReference type="PRINTS" id="PR01036">
    <property type="entry name" value="TCRTETB"/>
</dbReference>
<evidence type="ECO:0000256" key="7">
    <source>
        <dbReference type="ARBA" id="ARBA00023136"/>
    </source>
</evidence>
<keyword evidence="4" id="KW-1003">Cell membrane</keyword>
<keyword evidence="6 9" id="KW-1133">Transmembrane helix</keyword>
<comment type="similarity">
    <text evidence="2">Belongs to the major facilitator superfamily. TCR/Tet family.</text>
</comment>
<feature type="transmembrane region" description="Helical" evidence="9">
    <location>
        <begin position="116"/>
        <end position="137"/>
    </location>
</feature>
<feature type="transmembrane region" description="Helical" evidence="9">
    <location>
        <begin position="82"/>
        <end position="104"/>
    </location>
</feature>
<keyword evidence="12" id="KW-1185">Reference proteome</keyword>
<dbReference type="RefSeq" id="WP_088985546.1">
    <property type="nucleotide sequence ID" value="NZ_LT607413.1"/>
</dbReference>
<dbReference type="InParanoid" id="A0A1C4XIT9"/>
<feature type="transmembrane region" description="Helical" evidence="9">
    <location>
        <begin position="315"/>
        <end position="333"/>
    </location>
</feature>
<dbReference type="PROSITE" id="PS50850">
    <property type="entry name" value="MFS"/>
    <property type="match status" value="1"/>
</dbReference>
<evidence type="ECO:0000256" key="9">
    <source>
        <dbReference type="SAM" id="Phobius"/>
    </source>
</evidence>
<dbReference type="NCBIfam" id="TIGR00711">
    <property type="entry name" value="efflux_EmrB"/>
    <property type="match status" value="1"/>
</dbReference>
<feature type="transmembrane region" description="Helical" evidence="9">
    <location>
        <begin position="16"/>
        <end position="39"/>
    </location>
</feature>
<keyword evidence="7 9" id="KW-0472">Membrane</keyword>
<feature type="domain" description="Major facilitator superfamily (MFS) profile" evidence="10">
    <location>
        <begin position="17"/>
        <end position="501"/>
    </location>
</feature>
<feature type="transmembrane region" description="Helical" evidence="9">
    <location>
        <begin position="479"/>
        <end position="497"/>
    </location>
</feature>
<feature type="transmembrane region" description="Helical" evidence="9">
    <location>
        <begin position="243"/>
        <end position="260"/>
    </location>
</feature>
<dbReference type="GO" id="GO:0022857">
    <property type="term" value="F:transmembrane transporter activity"/>
    <property type="evidence" value="ECO:0007669"/>
    <property type="project" value="InterPro"/>
</dbReference>
<evidence type="ECO:0000256" key="2">
    <source>
        <dbReference type="ARBA" id="ARBA00007520"/>
    </source>
</evidence>
<evidence type="ECO:0000256" key="6">
    <source>
        <dbReference type="ARBA" id="ARBA00022989"/>
    </source>
</evidence>
<evidence type="ECO:0000256" key="1">
    <source>
        <dbReference type="ARBA" id="ARBA00004651"/>
    </source>
</evidence>
<feature type="compositionally biased region" description="Low complexity" evidence="8">
    <location>
        <begin position="515"/>
        <end position="529"/>
    </location>
</feature>
<keyword evidence="3" id="KW-0813">Transport</keyword>
<feature type="transmembrane region" description="Helical" evidence="9">
    <location>
        <begin position="51"/>
        <end position="70"/>
    </location>
</feature>
<gene>
    <name evidence="11" type="ORF">GA0070618_3096</name>
</gene>
<feature type="transmembrane region" description="Helical" evidence="9">
    <location>
        <begin position="345"/>
        <end position="363"/>
    </location>
</feature>
<evidence type="ECO:0000313" key="12">
    <source>
        <dbReference type="Proteomes" id="UP000198253"/>
    </source>
</evidence>
<dbReference type="FunCoup" id="A0A1C4XIT9">
    <property type="interactions" value="86"/>
</dbReference>
<dbReference type="Pfam" id="PF07690">
    <property type="entry name" value="MFS_1"/>
    <property type="match status" value="1"/>
</dbReference>
<feature type="transmembrane region" description="Helical" evidence="9">
    <location>
        <begin position="375"/>
        <end position="395"/>
    </location>
</feature>
<dbReference type="PANTHER" id="PTHR23501">
    <property type="entry name" value="MAJOR FACILITATOR SUPERFAMILY"/>
    <property type="match status" value="1"/>
</dbReference>
<dbReference type="Gene3D" id="1.20.1250.20">
    <property type="entry name" value="MFS general substrate transporter like domains"/>
    <property type="match status" value="1"/>
</dbReference>
<feature type="compositionally biased region" description="Gly residues" evidence="8">
    <location>
        <begin position="545"/>
        <end position="568"/>
    </location>
</feature>
<dbReference type="InterPro" id="IPR036259">
    <property type="entry name" value="MFS_trans_sf"/>
</dbReference>
<dbReference type="EMBL" id="LT607413">
    <property type="protein sequence ID" value="SCF08420.1"/>
    <property type="molecule type" value="Genomic_DNA"/>
</dbReference>
<organism evidence="11 12">
    <name type="scientific">Micromonospora echinospora</name>
    <name type="common">Micromonospora purpurea</name>
    <dbReference type="NCBI Taxonomy" id="1877"/>
    <lineage>
        <taxon>Bacteria</taxon>
        <taxon>Bacillati</taxon>
        <taxon>Actinomycetota</taxon>
        <taxon>Actinomycetes</taxon>
        <taxon>Micromonosporales</taxon>
        <taxon>Micromonosporaceae</taxon>
        <taxon>Micromonospora</taxon>
    </lineage>
</organism>
<dbReference type="Proteomes" id="UP000198253">
    <property type="component" value="Chromosome I"/>
</dbReference>
<dbReference type="InterPro" id="IPR020846">
    <property type="entry name" value="MFS_dom"/>
</dbReference>
<dbReference type="CDD" id="cd17502">
    <property type="entry name" value="MFS_Azr1_MDR_like"/>
    <property type="match status" value="1"/>
</dbReference>
<dbReference type="InterPro" id="IPR011701">
    <property type="entry name" value="MFS"/>
</dbReference>
<evidence type="ECO:0000256" key="8">
    <source>
        <dbReference type="SAM" id="MobiDB-lite"/>
    </source>
</evidence>
<feature type="transmembrane region" description="Helical" evidence="9">
    <location>
        <begin position="210"/>
        <end position="231"/>
    </location>
</feature>
<feature type="transmembrane region" description="Helical" evidence="9">
    <location>
        <begin position="149"/>
        <end position="171"/>
    </location>
</feature>